<gene>
    <name evidence="2" type="ORF">GGR23_000749</name>
</gene>
<dbReference type="Proteomes" id="UP000528286">
    <property type="component" value="Unassembled WGS sequence"/>
</dbReference>
<evidence type="ECO:0000313" key="2">
    <source>
        <dbReference type="EMBL" id="MBB4063588.1"/>
    </source>
</evidence>
<dbReference type="PANTHER" id="PTHR30441">
    <property type="entry name" value="DUF748 DOMAIN-CONTAINING PROTEIN"/>
    <property type="match status" value="1"/>
</dbReference>
<protein>
    <submittedName>
        <fullName evidence="2">Uncharacterized protein involved in outer membrane biogenesis</fullName>
    </submittedName>
</protein>
<feature type="region of interest" description="Disordered" evidence="1">
    <location>
        <begin position="1156"/>
        <end position="1230"/>
    </location>
</feature>
<proteinExistence type="predicted"/>
<sequence>MVLLLFAALLAPLFVDWTGFRQQFEDQASRIIGKKVVVHGSVDARILPFPSITMNDVWVGSEPDGKPQVRVARFSMDAELAPVLSGEALIFDMRIEDMEARIRLLPDGTLDWMRGSRPVIPARSIVLENVRLRNGNITFIDEQSGRTRKLTAVNAAMSAKSLAGPWKAVGDAVLDGEPGRFSISTNLTEEKDEGIYLRARVMPTNRPVGAELEGQLALVDGKPRYKGSFLAFLQQSEESQKADPARPAPRLKGSFELTNEKIRIPEYRLEVGDVADPYVVTGEATLDTGKDQEFLLLADGQQIDVARIDYSGSSGKTGRDPGDTVRKRFEHFAEIAASIPIPSVPGRASLKLPAIVIGETSIRDVRLDVRPTSGGWVVDNAIATLPGRTMLEAKGVLGLKGATSFNGHMTVASRQPSGLSTWMSGQVDPVIRDMQALGFEADVRLTPELQRFDRLELQMGDATLKGKVERQSVGGQPPSLTVVLSGNRIDLDGLRGLATLFGKDGKADLSGHAIAAELKAERFAAFGMEARQTETVFTLANSALSIERFSTKDLAGAQINAIGRADFGKDGFDANGRLGFKAADPAPFLAMIAQKLPADPLLGHLLRHAAWFADTELKVTLAAGGKDQTGLSVKLAGTSNGSRLDLDLGLANPASYPKGAGLNLQATLENPRANVLLGQAGLEPLPFDATEKGVLSLRLAETKEGDNDVQLAFNAGKTSFSLKGKANYAADPGLTGQFVTAVESDDATPYLLMTGIALPRMGLGLPGKLAANLSVGPDTIEMADLQGQVGGNALSGRFSIDRKSESLKASGALALTDADLGWIAETVYGPVFDAEGGLSADTFGDSILSGMKLSVDLSAQTFDPDFAPPIRNWKSRLTASDGELVLGDVSGEWAGGSLAGSARLGNTGGSGYLQVNINAENGVIPALTWYRGITPVADGRFALKISGEAAGKSMAELAKGLGGSGELRLNGLAINGLNLGLLPPVLAEMDKTEGEIDTARVEALARSLLTSGTAKLGDVTLPFSLGGGSLVVQPVTVNTPEAALTGEGEIDVAEGSLRSSLTVALAPGANAVEGADPQLRLDFNGPLDAPSMSVDTLALTNFLSLRAFERERHRVERLQAIALEKLRLRREAAYYQARAEERERIRKEEEARRKAEAEEAARARAEAEQKARAEAEQEADRQRQRLNRPLDTPPNLEFEGPSAPGAIGPAMPVMPGQEVIRGTDLPPPSP</sequence>
<name>A0A7W6J498_9HYPH</name>
<dbReference type="EMBL" id="JACIEZ010000001">
    <property type="protein sequence ID" value="MBB4063588.1"/>
    <property type="molecule type" value="Genomic_DNA"/>
</dbReference>
<organism evidence="2 3">
    <name type="scientific">Gellertiella hungarica</name>
    <dbReference type="NCBI Taxonomy" id="1572859"/>
    <lineage>
        <taxon>Bacteria</taxon>
        <taxon>Pseudomonadati</taxon>
        <taxon>Pseudomonadota</taxon>
        <taxon>Alphaproteobacteria</taxon>
        <taxon>Hyphomicrobiales</taxon>
        <taxon>Rhizobiaceae</taxon>
        <taxon>Gellertiella</taxon>
    </lineage>
</organism>
<dbReference type="GO" id="GO:0005886">
    <property type="term" value="C:plasma membrane"/>
    <property type="evidence" value="ECO:0007669"/>
    <property type="project" value="TreeGrafter"/>
</dbReference>
<dbReference type="InterPro" id="IPR052894">
    <property type="entry name" value="AsmA-related"/>
</dbReference>
<dbReference type="AlphaFoldDB" id="A0A7W6J498"/>
<reference evidence="2 3" key="1">
    <citation type="submission" date="2020-08" db="EMBL/GenBank/DDBJ databases">
        <title>Genomic Encyclopedia of Type Strains, Phase IV (KMG-IV): sequencing the most valuable type-strain genomes for metagenomic binning, comparative biology and taxonomic classification.</title>
        <authorList>
            <person name="Goeker M."/>
        </authorList>
    </citation>
    <scope>NUCLEOTIDE SEQUENCE [LARGE SCALE GENOMIC DNA]</scope>
    <source>
        <strain evidence="2 3">DSM 29853</strain>
    </source>
</reference>
<dbReference type="PIRSF" id="PIRSF034039">
    <property type="entry name" value="UCP034039"/>
    <property type="match status" value="1"/>
</dbReference>
<comment type="caution">
    <text evidence="2">The sequence shown here is derived from an EMBL/GenBank/DDBJ whole genome shotgun (WGS) entry which is preliminary data.</text>
</comment>
<feature type="compositionally biased region" description="Basic and acidic residues" evidence="1">
    <location>
        <begin position="1156"/>
        <end position="1183"/>
    </location>
</feature>
<dbReference type="PANTHER" id="PTHR30441:SF4">
    <property type="entry name" value="PROTEIN ASMA"/>
    <property type="match status" value="1"/>
</dbReference>
<dbReference type="GO" id="GO:0090313">
    <property type="term" value="P:regulation of protein targeting to membrane"/>
    <property type="evidence" value="ECO:0007669"/>
    <property type="project" value="TreeGrafter"/>
</dbReference>
<accession>A0A7W6J498</accession>
<keyword evidence="3" id="KW-1185">Reference proteome</keyword>
<evidence type="ECO:0000313" key="3">
    <source>
        <dbReference type="Proteomes" id="UP000528286"/>
    </source>
</evidence>
<dbReference type="InterPro" id="IPR017023">
    <property type="entry name" value="UCP034039"/>
</dbReference>
<evidence type="ECO:0000256" key="1">
    <source>
        <dbReference type="SAM" id="MobiDB-lite"/>
    </source>
</evidence>